<proteinExistence type="inferred from homology"/>
<reference evidence="7" key="1">
    <citation type="submission" date="2024-02" db="EMBL/GenBank/DDBJ databases">
        <authorList>
            <consortium name="ELIXIR-Norway"/>
            <consortium name="Elixir Norway"/>
        </authorList>
    </citation>
    <scope>NUCLEOTIDE SEQUENCE</scope>
</reference>
<dbReference type="InterPro" id="IPR027417">
    <property type="entry name" value="P-loop_NTPase"/>
</dbReference>
<keyword evidence="5" id="KW-0067">ATP-binding</keyword>
<dbReference type="Pfam" id="PF00004">
    <property type="entry name" value="AAA"/>
    <property type="match status" value="1"/>
</dbReference>
<name>A0ABP0UE13_9BRYO</name>
<dbReference type="InterPro" id="IPR050747">
    <property type="entry name" value="Mitochondrial_chaperone_BCS1"/>
</dbReference>
<organism evidence="7 8">
    <name type="scientific">Sphagnum troendelagicum</name>
    <dbReference type="NCBI Taxonomy" id="128251"/>
    <lineage>
        <taxon>Eukaryota</taxon>
        <taxon>Viridiplantae</taxon>
        <taxon>Streptophyta</taxon>
        <taxon>Embryophyta</taxon>
        <taxon>Bryophyta</taxon>
        <taxon>Sphagnophytina</taxon>
        <taxon>Sphagnopsida</taxon>
        <taxon>Sphagnales</taxon>
        <taxon>Sphagnaceae</taxon>
        <taxon>Sphagnum</taxon>
    </lineage>
</organism>
<dbReference type="InterPro" id="IPR058017">
    <property type="entry name" value="At3g28540-like_C"/>
</dbReference>
<evidence type="ECO:0000313" key="8">
    <source>
        <dbReference type="Proteomes" id="UP001497512"/>
    </source>
</evidence>
<evidence type="ECO:0000256" key="2">
    <source>
        <dbReference type="ARBA" id="ARBA00007448"/>
    </source>
</evidence>
<dbReference type="PROSITE" id="PS00674">
    <property type="entry name" value="AAA"/>
    <property type="match status" value="1"/>
</dbReference>
<dbReference type="SMART" id="SM00382">
    <property type="entry name" value="AAA"/>
    <property type="match status" value="1"/>
</dbReference>
<evidence type="ECO:0000313" key="7">
    <source>
        <dbReference type="EMBL" id="CAK9219385.1"/>
    </source>
</evidence>
<protein>
    <recommendedName>
        <fullName evidence="6">AAA+ ATPase domain-containing protein</fullName>
    </recommendedName>
</protein>
<dbReference type="CDD" id="cd19510">
    <property type="entry name" value="RecA-like_BCS1"/>
    <property type="match status" value="1"/>
</dbReference>
<dbReference type="EMBL" id="OZ019895">
    <property type="protein sequence ID" value="CAK9219385.1"/>
    <property type="molecule type" value="Genomic_DNA"/>
</dbReference>
<dbReference type="Gene3D" id="6.10.280.40">
    <property type="match status" value="1"/>
</dbReference>
<evidence type="ECO:0000256" key="5">
    <source>
        <dbReference type="RuleBase" id="RU003651"/>
    </source>
</evidence>
<keyword evidence="5" id="KW-0547">Nucleotide-binding</keyword>
<dbReference type="InterPro" id="IPR003959">
    <property type="entry name" value="ATPase_AAA_core"/>
</dbReference>
<dbReference type="Gene3D" id="3.40.50.300">
    <property type="entry name" value="P-loop containing nucleotide triphosphate hydrolases"/>
    <property type="match status" value="1"/>
</dbReference>
<dbReference type="InterPro" id="IPR003960">
    <property type="entry name" value="ATPase_AAA_CS"/>
</dbReference>
<gene>
    <name evidence="7" type="ORF">CSSPTR1EN2_LOCUS14458</name>
</gene>
<comment type="similarity">
    <text evidence="2">Belongs to the AAA ATPase family. BCS1 subfamily.</text>
</comment>
<sequence>MGGKDFWTFMAIFPGLAAFVASILPSEYRRILDTWAKSLANYLTPYAFFEVPEFYGAGGNEIYDHVQTYLSSSTAIAAHHVSLCRPKNATRNTFSLAHNESIEEEFMGVNLWWTHHVSQRQGNAMNWGDVPLDEKRTYTLKIRKTDKTRVLEPYVEHVIATAKNLKDRTRDRLLYTNVKGKGGYNKRVWESVPFKHPSTFDTLAMDPEQKTEIKADLLDFTKGEQFYQRAGKAWKRGYLLYGPPGTGKSSMIAAIANFLQYDVYDVELTEVASNSELRKLLIQTTNRSVIVIEDIDCSLDLSERVKAQKKKAQETQEAVTPATKRPAAEDEISRVTLSGLLNFTDGLWSCCGSERIIIFTTNHIEKLDPALLRSGRMDMHIHMSWCTFPAFQVLAYNNLGLKKHELFPEVEKAISGKAITPAEVSELLIKKKRNPTAALEGLIHDLHKTKLASEIPEVNILEDKEDAISKRTDDSLLADAGSIEIKTKEEIKDPATTL</sequence>
<dbReference type="SUPFAM" id="SSF52540">
    <property type="entry name" value="P-loop containing nucleoside triphosphate hydrolases"/>
    <property type="match status" value="1"/>
</dbReference>
<evidence type="ECO:0000256" key="3">
    <source>
        <dbReference type="ARBA" id="ARBA00022842"/>
    </source>
</evidence>
<accession>A0ABP0UE13</accession>
<dbReference type="Pfam" id="PF25568">
    <property type="entry name" value="AAA_lid_At3g28540"/>
    <property type="match status" value="1"/>
</dbReference>
<dbReference type="Proteomes" id="UP001497512">
    <property type="component" value="Chromosome 3"/>
</dbReference>
<comment type="cofactor">
    <cofactor evidence="1">
        <name>Mg(2+)</name>
        <dbReference type="ChEBI" id="CHEBI:18420"/>
    </cofactor>
</comment>
<comment type="catalytic activity">
    <reaction evidence="4">
        <text>ATP + H2O = ADP + phosphate + H(+)</text>
        <dbReference type="Rhea" id="RHEA:13065"/>
        <dbReference type="ChEBI" id="CHEBI:15377"/>
        <dbReference type="ChEBI" id="CHEBI:15378"/>
        <dbReference type="ChEBI" id="CHEBI:30616"/>
        <dbReference type="ChEBI" id="CHEBI:43474"/>
        <dbReference type="ChEBI" id="CHEBI:456216"/>
    </reaction>
</comment>
<evidence type="ECO:0000259" key="6">
    <source>
        <dbReference type="SMART" id="SM00382"/>
    </source>
</evidence>
<dbReference type="InterPro" id="IPR003593">
    <property type="entry name" value="AAA+_ATPase"/>
</dbReference>
<keyword evidence="3" id="KW-0460">Magnesium</keyword>
<keyword evidence="8" id="KW-1185">Reference proteome</keyword>
<evidence type="ECO:0000256" key="4">
    <source>
        <dbReference type="ARBA" id="ARBA00049360"/>
    </source>
</evidence>
<dbReference type="InterPro" id="IPR025753">
    <property type="entry name" value="AAA_N_dom"/>
</dbReference>
<evidence type="ECO:0000256" key="1">
    <source>
        <dbReference type="ARBA" id="ARBA00001946"/>
    </source>
</evidence>
<feature type="domain" description="AAA+ ATPase" evidence="6">
    <location>
        <begin position="234"/>
        <end position="387"/>
    </location>
</feature>
<dbReference type="PANTHER" id="PTHR23070">
    <property type="entry name" value="BCS1 AAA-TYPE ATPASE"/>
    <property type="match status" value="1"/>
</dbReference>
<dbReference type="Pfam" id="PF14363">
    <property type="entry name" value="AAA_assoc"/>
    <property type="match status" value="1"/>
</dbReference>